<dbReference type="AlphaFoldDB" id="A0AAN6PG20"/>
<feature type="compositionally biased region" description="Basic and acidic residues" evidence="7">
    <location>
        <begin position="1"/>
        <end position="27"/>
    </location>
</feature>
<keyword evidence="4" id="KW-0238">DNA-binding</keyword>
<keyword evidence="2" id="KW-0862">Zinc</keyword>
<dbReference type="Proteomes" id="UP001303115">
    <property type="component" value="Unassembled WGS sequence"/>
</dbReference>
<dbReference type="SUPFAM" id="SSF57701">
    <property type="entry name" value="Zn2/Cys6 DNA-binding domain"/>
    <property type="match status" value="1"/>
</dbReference>
<feature type="compositionally biased region" description="Basic and acidic residues" evidence="7">
    <location>
        <begin position="149"/>
        <end position="158"/>
    </location>
</feature>
<dbReference type="GO" id="GO:0005634">
    <property type="term" value="C:nucleus"/>
    <property type="evidence" value="ECO:0007669"/>
    <property type="project" value="TreeGrafter"/>
</dbReference>
<dbReference type="Gene3D" id="4.10.240.10">
    <property type="entry name" value="Zn(2)-C6 fungal-type DNA-binding domain"/>
    <property type="match status" value="1"/>
</dbReference>
<dbReference type="CDD" id="cd12148">
    <property type="entry name" value="fungal_TF_MHR"/>
    <property type="match status" value="1"/>
</dbReference>
<evidence type="ECO:0000256" key="4">
    <source>
        <dbReference type="ARBA" id="ARBA00023125"/>
    </source>
</evidence>
<dbReference type="CDD" id="cd00067">
    <property type="entry name" value="GAL4"/>
    <property type="match status" value="1"/>
</dbReference>
<evidence type="ECO:0000256" key="7">
    <source>
        <dbReference type="SAM" id="MobiDB-lite"/>
    </source>
</evidence>
<feature type="region of interest" description="Disordered" evidence="7">
    <location>
        <begin position="231"/>
        <end position="251"/>
    </location>
</feature>
<name>A0AAN6PG20_9PEZI</name>
<feature type="region of interest" description="Disordered" evidence="7">
    <location>
        <begin position="799"/>
        <end position="818"/>
    </location>
</feature>
<feature type="region of interest" description="Disordered" evidence="7">
    <location>
        <begin position="1"/>
        <end position="38"/>
    </location>
</feature>
<dbReference type="EMBL" id="MU854379">
    <property type="protein sequence ID" value="KAK4040344.1"/>
    <property type="molecule type" value="Genomic_DNA"/>
</dbReference>
<accession>A0AAN6PG20</accession>
<feature type="compositionally biased region" description="Low complexity" evidence="7">
    <location>
        <begin position="805"/>
        <end position="814"/>
    </location>
</feature>
<keyword evidence="1" id="KW-0479">Metal-binding</keyword>
<dbReference type="GO" id="GO:0008270">
    <property type="term" value="F:zinc ion binding"/>
    <property type="evidence" value="ECO:0007669"/>
    <property type="project" value="InterPro"/>
</dbReference>
<reference evidence="10" key="1">
    <citation type="journal article" date="2023" name="Mol. Phylogenet. Evol.">
        <title>Genome-scale phylogeny and comparative genomics of the fungal order Sordariales.</title>
        <authorList>
            <person name="Hensen N."/>
            <person name="Bonometti L."/>
            <person name="Westerberg I."/>
            <person name="Brannstrom I.O."/>
            <person name="Guillou S."/>
            <person name="Cros-Aarteil S."/>
            <person name="Calhoun S."/>
            <person name="Haridas S."/>
            <person name="Kuo A."/>
            <person name="Mondo S."/>
            <person name="Pangilinan J."/>
            <person name="Riley R."/>
            <person name="LaButti K."/>
            <person name="Andreopoulos B."/>
            <person name="Lipzen A."/>
            <person name="Chen C."/>
            <person name="Yan M."/>
            <person name="Daum C."/>
            <person name="Ng V."/>
            <person name="Clum A."/>
            <person name="Steindorff A."/>
            <person name="Ohm R.A."/>
            <person name="Martin F."/>
            <person name="Silar P."/>
            <person name="Natvig D.O."/>
            <person name="Lalanne C."/>
            <person name="Gautier V."/>
            <person name="Ament-Velasquez S.L."/>
            <person name="Kruys A."/>
            <person name="Hutchinson M.I."/>
            <person name="Powell A.J."/>
            <person name="Barry K."/>
            <person name="Miller A.N."/>
            <person name="Grigoriev I.V."/>
            <person name="Debuchy R."/>
            <person name="Gladieux P."/>
            <person name="Hiltunen Thoren M."/>
            <person name="Johannesson H."/>
        </authorList>
    </citation>
    <scope>NUCLEOTIDE SEQUENCE [LARGE SCALE GENOMIC DNA]</scope>
    <source>
        <strain evidence="10">CBS 284.82</strain>
    </source>
</reference>
<evidence type="ECO:0000313" key="10">
    <source>
        <dbReference type="Proteomes" id="UP001303115"/>
    </source>
</evidence>
<evidence type="ECO:0000259" key="8">
    <source>
        <dbReference type="PROSITE" id="PS50048"/>
    </source>
</evidence>
<dbReference type="InterPro" id="IPR001138">
    <property type="entry name" value="Zn2Cys6_DnaBD"/>
</dbReference>
<dbReference type="PANTHER" id="PTHR31944:SF130">
    <property type="entry name" value="ZN(II)2CYS6 TRANSCRIPTION FACTO (EUROFUNG)"/>
    <property type="match status" value="1"/>
</dbReference>
<organism evidence="9 10">
    <name type="scientific">Parachaetomium inaequale</name>
    <dbReference type="NCBI Taxonomy" id="2588326"/>
    <lineage>
        <taxon>Eukaryota</taxon>
        <taxon>Fungi</taxon>
        <taxon>Dikarya</taxon>
        <taxon>Ascomycota</taxon>
        <taxon>Pezizomycotina</taxon>
        <taxon>Sordariomycetes</taxon>
        <taxon>Sordariomycetidae</taxon>
        <taxon>Sordariales</taxon>
        <taxon>Chaetomiaceae</taxon>
        <taxon>Parachaetomium</taxon>
    </lineage>
</organism>
<dbReference type="GO" id="GO:0001228">
    <property type="term" value="F:DNA-binding transcription activator activity, RNA polymerase II-specific"/>
    <property type="evidence" value="ECO:0007669"/>
    <property type="project" value="TreeGrafter"/>
</dbReference>
<keyword evidence="5" id="KW-0804">Transcription</keyword>
<sequence>MSEPSDRSDSPATESHLDDHDHHDGQDGRPPPRKRQRVRLSCLECRRRKLSCDREFPCSRCLQSGTADRCEYETRPGLAPPNKLGLPPTALAGLEARLSLPSTGGESPYFRKDARESDRIRRLELEVAQLKSLLVKQVSLDGSTVQDRSPLDHPKSDAEPEPEPVVVPPFLQTQETCADREELRFFRGKEFKTRYFGPHSAFLAFQELTGLCPFMKETSEEWLRPLHIHSTKDRRKGAEERERKFREPDRALESLLPPKEETDSLVNIYLDQFEQVHRIVHIPSFRRDYAKFWLPSEPRNAAFTALVLAIMGISSCLAAQLPHKFEKMVSHSHANAIRWVEAVDQWQEQQSQKHRRLIHYQIACLIYLAKRVNTMKKKRFWRNAGSMTQDAISVGLHREPSHMCNKISPFNQEMRRRIWATIQSYDLQASFDHGLPSILCSLHYDINPPRNIDDDEFDEDTKELPPSHPPTDYTFSSYQHISRHSLPLRLELSRVLTGPPEELDYDRVIRYTNEINQEIDSLPSWDVGDGPSSSQDPVLKKPLLAYTLLHIQLRQYIIPLHQPFLRLRKANSKYQYSEIIYYNAARDMVLLNDRLAQQGIRTLNFLREDSLTLAINLSSVTMLQPPGSTNMIMINSQHTLQLLERCLAMKEDRILRCGNNEPWGYSIMCAAFGLLEAHLGTKTAEAAKAASAERFVHLHWKLLAGQDPPAGSQQSAVGGAGGNTGGGCCGGLGGGGGGGGGGASTGTGAGTSASAGGAGGASEQSRAVVGTPFTGVGLGAYAAGPGPSSAEAFVRSKSVTPFPPSSSQQGVGQQIEVPGTPWWLPNAADPSTIPQVGFYSGLSAAAAQADVPQMPLNPEFNLESLGFNLNELWGSGNFDWDSMMP</sequence>
<proteinExistence type="predicted"/>
<evidence type="ECO:0000256" key="3">
    <source>
        <dbReference type="ARBA" id="ARBA00023015"/>
    </source>
</evidence>
<feature type="region of interest" description="Disordered" evidence="7">
    <location>
        <begin position="451"/>
        <end position="473"/>
    </location>
</feature>
<dbReference type="SMART" id="SM00906">
    <property type="entry name" value="Fungal_trans"/>
    <property type="match status" value="1"/>
</dbReference>
<keyword evidence="6" id="KW-0539">Nucleus</keyword>
<dbReference type="SMART" id="SM00066">
    <property type="entry name" value="GAL4"/>
    <property type="match status" value="1"/>
</dbReference>
<feature type="compositionally biased region" description="Basic and acidic residues" evidence="7">
    <location>
        <begin position="236"/>
        <end position="251"/>
    </location>
</feature>
<keyword evidence="3" id="KW-0805">Transcription regulation</keyword>
<evidence type="ECO:0000256" key="1">
    <source>
        <dbReference type="ARBA" id="ARBA00022723"/>
    </source>
</evidence>
<dbReference type="GO" id="GO:0006351">
    <property type="term" value="P:DNA-templated transcription"/>
    <property type="evidence" value="ECO:0007669"/>
    <property type="project" value="InterPro"/>
</dbReference>
<dbReference type="InterPro" id="IPR007219">
    <property type="entry name" value="XnlR_reg_dom"/>
</dbReference>
<dbReference type="InterPro" id="IPR036864">
    <property type="entry name" value="Zn2-C6_fun-type_DNA-bd_sf"/>
</dbReference>
<evidence type="ECO:0000256" key="6">
    <source>
        <dbReference type="ARBA" id="ARBA00023242"/>
    </source>
</evidence>
<dbReference type="PROSITE" id="PS00463">
    <property type="entry name" value="ZN2_CY6_FUNGAL_1"/>
    <property type="match status" value="1"/>
</dbReference>
<dbReference type="PROSITE" id="PS50048">
    <property type="entry name" value="ZN2_CY6_FUNGAL_2"/>
    <property type="match status" value="1"/>
</dbReference>
<feature type="region of interest" description="Disordered" evidence="7">
    <location>
        <begin position="143"/>
        <end position="165"/>
    </location>
</feature>
<dbReference type="Pfam" id="PF04082">
    <property type="entry name" value="Fungal_trans"/>
    <property type="match status" value="1"/>
</dbReference>
<dbReference type="GO" id="GO:0000978">
    <property type="term" value="F:RNA polymerase II cis-regulatory region sequence-specific DNA binding"/>
    <property type="evidence" value="ECO:0007669"/>
    <property type="project" value="TreeGrafter"/>
</dbReference>
<keyword evidence="10" id="KW-1185">Reference proteome</keyword>
<dbReference type="Pfam" id="PF00172">
    <property type="entry name" value="Zn_clus"/>
    <property type="match status" value="1"/>
</dbReference>
<comment type="caution">
    <text evidence="9">The sequence shown here is derived from an EMBL/GenBank/DDBJ whole genome shotgun (WGS) entry which is preliminary data.</text>
</comment>
<evidence type="ECO:0000313" key="9">
    <source>
        <dbReference type="EMBL" id="KAK4040344.1"/>
    </source>
</evidence>
<evidence type="ECO:0000256" key="5">
    <source>
        <dbReference type="ARBA" id="ARBA00023163"/>
    </source>
</evidence>
<dbReference type="InterPro" id="IPR051430">
    <property type="entry name" value="Fungal_TF_Env_Response"/>
</dbReference>
<dbReference type="PANTHER" id="PTHR31944">
    <property type="entry name" value="HEME-RESPONSIVE ZINC FINGER TRANSCRIPTION FACTOR HAP1"/>
    <property type="match status" value="1"/>
</dbReference>
<feature type="domain" description="Zn(2)-C6 fungal-type" evidence="8">
    <location>
        <begin position="41"/>
        <end position="72"/>
    </location>
</feature>
<protein>
    <recommendedName>
        <fullName evidence="8">Zn(2)-C6 fungal-type domain-containing protein</fullName>
    </recommendedName>
</protein>
<evidence type="ECO:0000256" key="2">
    <source>
        <dbReference type="ARBA" id="ARBA00022833"/>
    </source>
</evidence>
<gene>
    <name evidence="9" type="ORF">C8A01DRAFT_15786</name>
</gene>